<feature type="domain" description="YtkA-like" evidence="2">
    <location>
        <begin position="223"/>
        <end position="270"/>
    </location>
</feature>
<protein>
    <submittedName>
        <fullName evidence="3">FixH family protein</fullName>
    </submittedName>
</protein>
<evidence type="ECO:0000259" key="2">
    <source>
        <dbReference type="Pfam" id="PF13115"/>
    </source>
</evidence>
<keyword evidence="1" id="KW-0732">Signal</keyword>
<evidence type="ECO:0000313" key="4">
    <source>
        <dbReference type="Proteomes" id="UP000682802"/>
    </source>
</evidence>
<gene>
    <name evidence="3" type="ORF">KM029_20460</name>
</gene>
<name>A0ABX8H335_9BACT</name>
<dbReference type="PROSITE" id="PS51257">
    <property type="entry name" value="PROKAR_LIPOPROTEIN"/>
    <property type="match status" value="1"/>
</dbReference>
<evidence type="ECO:0000256" key="1">
    <source>
        <dbReference type="SAM" id="SignalP"/>
    </source>
</evidence>
<feature type="chain" id="PRO_5046956321" evidence="1">
    <location>
        <begin position="22"/>
        <end position="291"/>
    </location>
</feature>
<evidence type="ECO:0000313" key="3">
    <source>
        <dbReference type="EMBL" id="QWG10058.1"/>
    </source>
</evidence>
<accession>A0ABX8H335</accession>
<dbReference type="InterPro" id="IPR032693">
    <property type="entry name" value="YtkA-like_dom"/>
</dbReference>
<dbReference type="RefSeq" id="WP_144076711.1">
    <property type="nucleotide sequence ID" value="NZ_CP076129.1"/>
</dbReference>
<keyword evidence="4" id="KW-1185">Reference proteome</keyword>
<dbReference type="EMBL" id="CP076129">
    <property type="protein sequence ID" value="QWG10058.1"/>
    <property type="molecule type" value="Genomic_DNA"/>
</dbReference>
<dbReference type="Proteomes" id="UP000682802">
    <property type="component" value="Chromosome 2"/>
</dbReference>
<feature type="signal peptide" evidence="1">
    <location>
        <begin position="1"/>
        <end position="21"/>
    </location>
</feature>
<organism evidence="3 4">
    <name type="scientific">Flammeovirga kamogawensis</name>
    <dbReference type="NCBI Taxonomy" id="373891"/>
    <lineage>
        <taxon>Bacteria</taxon>
        <taxon>Pseudomonadati</taxon>
        <taxon>Bacteroidota</taxon>
        <taxon>Cytophagia</taxon>
        <taxon>Cytophagales</taxon>
        <taxon>Flammeovirgaceae</taxon>
        <taxon>Flammeovirga</taxon>
    </lineage>
</organism>
<sequence>MKNLSYIALFLFSFIIIGCNNDDNETVTPNNPSYDFEITKVKDETSGLTLKLMASKENLSEGVNNVAFEIEGTSTLTTGGTWQIVPKMTMMMNEMTHKHSTPIRGFEEATESFSGKGQILFVMPTIEMGAWDIEVQYILEETALATWTMPLTVEPVPFLAEDPAYKTVINLPLADSDNKIIMGYNFIDNGNNPAMGSNNYEILAFKRIPSMGHGHLETYVPYTDLTFGVTPHMPSMDHGSPNNVDPVASTDGVYTGVVNFSMLGDWQLKLNVVDNNTVILDEEGVSFYLEF</sequence>
<dbReference type="Pfam" id="PF13115">
    <property type="entry name" value="YtkA"/>
    <property type="match status" value="1"/>
</dbReference>
<proteinExistence type="predicted"/>
<reference evidence="3 4" key="1">
    <citation type="submission" date="2021-05" db="EMBL/GenBank/DDBJ databases">
        <title>Comparative genomic studies on the polysaccharide-degrading batcterial strains of the Flammeovirga genus.</title>
        <authorList>
            <person name="Zewei F."/>
            <person name="Zheng Z."/>
            <person name="Yu L."/>
            <person name="Ruyue G."/>
            <person name="Yanhong M."/>
            <person name="Yuanyuan C."/>
            <person name="Jingyan G."/>
            <person name="Wenjun H."/>
        </authorList>
    </citation>
    <scope>NUCLEOTIDE SEQUENCE [LARGE SCALE GENOMIC DNA]</scope>
    <source>
        <strain evidence="3 4">YS10</strain>
    </source>
</reference>